<dbReference type="SMART" id="SM00331">
    <property type="entry name" value="PP2C_SIG"/>
    <property type="match status" value="1"/>
</dbReference>
<dbReference type="PROSITE" id="PS51746">
    <property type="entry name" value="PPM_2"/>
    <property type="match status" value="1"/>
</dbReference>
<organism evidence="3 4">
    <name type="scientific">Catenuloplanes atrovinosus</name>
    <dbReference type="NCBI Taxonomy" id="137266"/>
    <lineage>
        <taxon>Bacteria</taxon>
        <taxon>Bacillati</taxon>
        <taxon>Actinomycetota</taxon>
        <taxon>Actinomycetes</taxon>
        <taxon>Micromonosporales</taxon>
        <taxon>Micromonosporaceae</taxon>
        <taxon>Catenuloplanes</taxon>
    </lineage>
</organism>
<feature type="domain" description="PPM-type phosphatase" evidence="2">
    <location>
        <begin position="122"/>
        <end position="333"/>
    </location>
</feature>
<name>A0AAE3YP68_9ACTN</name>
<dbReference type="InterPro" id="IPR001932">
    <property type="entry name" value="PPM-type_phosphatase-like_dom"/>
</dbReference>
<dbReference type="EMBL" id="JAVDYB010000001">
    <property type="protein sequence ID" value="MDR7276016.1"/>
    <property type="molecule type" value="Genomic_DNA"/>
</dbReference>
<keyword evidence="4" id="KW-1185">Reference proteome</keyword>
<accession>A0AAE3YP68</accession>
<dbReference type="RefSeq" id="WP_310367739.1">
    <property type="nucleotide sequence ID" value="NZ_JAVDYB010000001.1"/>
</dbReference>
<dbReference type="InterPro" id="IPR052016">
    <property type="entry name" value="Bact_Sigma-Reg"/>
</dbReference>
<dbReference type="InterPro" id="IPR036457">
    <property type="entry name" value="PPM-type-like_dom_sf"/>
</dbReference>
<dbReference type="PANTHER" id="PTHR43156:SF2">
    <property type="entry name" value="STAGE II SPORULATION PROTEIN E"/>
    <property type="match status" value="1"/>
</dbReference>
<comment type="caution">
    <text evidence="3">The sequence shown here is derived from an EMBL/GenBank/DDBJ whole genome shotgun (WGS) entry which is preliminary data.</text>
</comment>
<dbReference type="Pfam" id="PF07228">
    <property type="entry name" value="SpoIIE"/>
    <property type="match status" value="1"/>
</dbReference>
<proteinExistence type="predicted"/>
<protein>
    <submittedName>
        <fullName evidence="3">Serine phosphatase RsbU (Regulator of sigma subunit)</fullName>
    </submittedName>
</protein>
<evidence type="ECO:0000259" key="2">
    <source>
        <dbReference type="PROSITE" id="PS51746"/>
    </source>
</evidence>
<dbReference type="Proteomes" id="UP001183643">
    <property type="component" value="Unassembled WGS sequence"/>
</dbReference>
<evidence type="ECO:0000256" key="1">
    <source>
        <dbReference type="ARBA" id="ARBA00022801"/>
    </source>
</evidence>
<dbReference type="PANTHER" id="PTHR43156">
    <property type="entry name" value="STAGE II SPORULATION PROTEIN E-RELATED"/>
    <property type="match status" value="1"/>
</dbReference>
<dbReference type="AlphaFoldDB" id="A0AAE3YP68"/>
<gene>
    <name evidence="3" type="ORF">J2S41_002794</name>
</gene>
<dbReference type="Gene3D" id="3.30.450.20">
    <property type="entry name" value="PAS domain"/>
    <property type="match status" value="1"/>
</dbReference>
<sequence length="337" mass="36100">MPSEEQNALTVPEDEPIRRQAAEAFGRGDTVDVIYRVSIAGRVKHLRTIVDAVRDVQGRPLKVYGIVQDVTAVEAGRARLAQVEQLLRDRQHELAAEHQLAVRLQQIILPVPAEPFDLAGLRVAVRYLPAEQASHVGGDWFHAEAAADGTVVLAVGDVTGHGIHAAATMVQLRQALAALTALTTTDPAQLLAYLNRLVRRGGPAADAATAVIARYHPETCTLQWAQAGHPAPLHSRAGTTTELDRPRGILLGAAPDATYATATTTIGPDDVLLFYTDGLIERRGRSLADGLAPVTTTLNRITGSGTRQPLADILGQLDRANPDDDTCIIAIRRLPTN</sequence>
<reference evidence="3" key="1">
    <citation type="submission" date="2023-07" db="EMBL/GenBank/DDBJ databases">
        <title>Sequencing the genomes of 1000 actinobacteria strains.</title>
        <authorList>
            <person name="Klenk H.-P."/>
        </authorList>
    </citation>
    <scope>NUCLEOTIDE SEQUENCE</scope>
    <source>
        <strain evidence="3">DSM 44707</strain>
    </source>
</reference>
<evidence type="ECO:0000313" key="3">
    <source>
        <dbReference type="EMBL" id="MDR7276016.1"/>
    </source>
</evidence>
<dbReference type="Gene3D" id="3.60.40.10">
    <property type="entry name" value="PPM-type phosphatase domain"/>
    <property type="match status" value="1"/>
</dbReference>
<dbReference type="GO" id="GO:0016791">
    <property type="term" value="F:phosphatase activity"/>
    <property type="evidence" value="ECO:0007669"/>
    <property type="project" value="TreeGrafter"/>
</dbReference>
<evidence type="ECO:0000313" key="4">
    <source>
        <dbReference type="Proteomes" id="UP001183643"/>
    </source>
</evidence>
<keyword evidence="1" id="KW-0378">Hydrolase</keyword>
<dbReference type="SUPFAM" id="SSF81606">
    <property type="entry name" value="PP2C-like"/>
    <property type="match status" value="1"/>
</dbReference>